<protein>
    <submittedName>
        <fullName evidence="1">Uncharacterized protein</fullName>
    </submittedName>
</protein>
<reference evidence="1" key="1">
    <citation type="submission" date="2020-12" db="EMBL/GenBank/DDBJ databases">
        <title>WGS assembly of Carya illinoinensis cv. Pawnee.</title>
        <authorList>
            <person name="Platts A."/>
            <person name="Shu S."/>
            <person name="Wright S."/>
            <person name="Barry K."/>
            <person name="Edger P."/>
            <person name="Pires J.C."/>
            <person name="Schmutz J."/>
        </authorList>
    </citation>
    <scope>NUCLEOTIDE SEQUENCE</scope>
    <source>
        <tissue evidence="1">Leaf</tissue>
    </source>
</reference>
<sequence>MQMLFPFVLLVNHSSPQPWHSHVCENSWAPFCYNDILVWRRNKETVLL</sequence>
<dbReference type="EMBL" id="CM031818">
    <property type="protein sequence ID" value="KAG6640132.1"/>
    <property type="molecule type" value="Genomic_DNA"/>
</dbReference>
<evidence type="ECO:0000313" key="1">
    <source>
        <dbReference type="EMBL" id="KAG6640132.1"/>
    </source>
</evidence>
<dbReference type="AlphaFoldDB" id="A0A8T1PGC4"/>
<comment type="caution">
    <text evidence="1">The sequence shown here is derived from an EMBL/GenBank/DDBJ whole genome shotgun (WGS) entry which is preliminary data.</text>
</comment>
<proteinExistence type="predicted"/>
<keyword evidence="2" id="KW-1185">Reference proteome</keyword>
<name>A0A8T1PGC4_CARIL</name>
<organism evidence="1 2">
    <name type="scientific">Carya illinoinensis</name>
    <name type="common">Pecan</name>
    <dbReference type="NCBI Taxonomy" id="32201"/>
    <lineage>
        <taxon>Eukaryota</taxon>
        <taxon>Viridiplantae</taxon>
        <taxon>Streptophyta</taxon>
        <taxon>Embryophyta</taxon>
        <taxon>Tracheophyta</taxon>
        <taxon>Spermatophyta</taxon>
        <taxon>Magnoliopsida</taxon>
        <taxon>eudicotyledons</taxon>
        <taxon>Gunneridae</taxon>
        <taxon>Pentapetalae</taxon>
        <taxon>rosids</taxon>
        <taxon>fabids</taxon>
        <taxon>Fagales</taxon>
        <taxon>Juglandaceae</taxon>
        <taxon>Carya</taxon>
    </lineage>
</organism>
<gene>
    <name evidence="1" type="ORF">CIPAW_10G151100</name>
</gene>
<evidence type="ECO:0000313" key="2">
    <source>
        <dbReference type="Proteomes" id="UP000811609"/>
    </source>
</evidence>
<dbReference type="Proteomes" id="UP000811609">
    <property type="component" value="Chromosome 10"/>
</dbReference>
<accession>A0A8T1PGC4</accession>